<dbReference type="InterPro" id="IPR023809">
    <property type="entry name" value="Thiopep_bacteriocin_synth_dom"/>
</dbReference>
<proteinExistence type="predicted"/>
<evidence type="ECO:0000313" key="3">
    <source>
        <dbReference type="EMBL" id="CAJ64967.1"/>
    </source>
</evidence>
<dbReference type="Pfam" id="PF04738">
    <property type="entry name" value="Lant_dehydr_N"/>
    <property type="match status" value="1"/>
</dbReference>
<dbReference type="KEGG" id="fal:FRAAL6344"/>
<sequence length="1042" mass="111590">MRRDGIAMTVSLRFQHTGAVLVRATTDPGDLELPTWLNLSDPAAVEQEGRAWLAKIWVRPEVREALQLASTALAARIDQLLDEGARPHTAKEMRRAIVSVASYLLRWQRRATPFGLFAGVGAAALGPAMAEVGAGHRAVVRADAEWVTTLIDQLERRPELRPRLTVVADNTRTVRDGRVIVHSRAEVGASSPGPLRESSVRLTRPVQVALAAAGSPIRLDALAARMTTRFPSASPGKIRMVLDGLVDGGFLITSLWPPMTAVDALAYLICALRSAGGEDLADLGALLHELDDISAQLACHNSTSNLEQAAKIRNAVIGQMTALVPVAGHALAADVRLDARIAVPERVLTEAALAASVLLRVTTQPFGSAAWLDYHARFRARYGPGALVPVREMVADSGLGYPTGYLGAPRARPAWRMLTERDAALLALIQQATVDGAEEIELTDADIEALTIGEHADIVPPQRIELGVEVHAVSTEAIDRGDFQLRVTAAPRAPTSMAGRFAHLLDDADRARLAATFTAEPEAGAPDGAVAVQMSFPPRRPHNENVVRVAPLLPDVVSLSEHPESTHPDVRVIEVDDLAVTADADQMYLVQRSTGRRVIPRVPHALDTVVQSPPLARFLAEVADARSARFGGFDLGAARVLPYVPRIRYRRTVLAAARWILTAADLPGPPAGGGAQDALGSWRQRWRVPARIVLCHGELRLPLDLDQELDRALLRAQAERAGRVELQEAGPAGCEGWIGRPAELLIPLTAITSPARPLPATAAPGAVLRPGDSAVLHAQVVGNPARFDEILTAHLPRFLDDLDGLVRFWWVRRHRNLILPESDQHLAVFLHLGSPEQYGPAAAKVAAFASELEARGLPCQLTLASHPQHPARYGDGPALAAAERVFATDTAAAIAQIATAQASGVPAQALAAASMAHLAAAFAPEPESGCRALVACLRQEHGPLDRTLRDHALGLAEADGRYRAIRTLPGGDAVAAAWAARDTALTAYHRALAEQRDPAAVLRTLLHEHHVRAIGVDPTHERETGRLARAAALRRLARAGAR</sequence>
<dbReference type="eggNOG" id="ENOG502Z9NE">
    <property type="taxonomic scope" value="Bacteria"/>
</dbReference>
<gene>
    <name evidence="3" type="ordered locus">FRAAL6344</name>
</gene>
<dbReference type="NCBIfam" id="TIGR03891">
    <property type="entry name" value="thiopep_ocin"/>
    <property type="match status" value="1"/>
</dbReference>
<dbReference type="STRING" id="326424.FRAAL6344"/>
<evidence type="ECO:0000313" key="4">
    <source>
        <dbReference type="Proteomes" id="UP000000657"/>
    </source>
</evidence>
<feature type="domain" description="Thiopeptide-type bacteriocin biosynthesis" evidence="2">
    <location>
        <begin position="778"/>
        <end position="1029"/>
    </location>
</feature>
<evidence type="ECO:0000259" key="2">
    <source>
        <dbReference type="Pfam" id="PF14028"/>
    </source>
</evidence>
<name>Q0RC61_FRAAA</name>
<dbReference type="Pfam" id="PF14028">
    <property type="entry name" value="Lant_dehydr_C"/>
    <property type="match status" value="1"/>
</dbReference>
<dbReference type="InterPro" id="IPR006827">
    <property type="entry name" value="Lant_deHydtase_N"/>
</dbReference>
<dbReference type="HOGENOM" id="CLU_010573_0_0_11"/>
<dbReference type="Proteomes" id="UP000000657">
    <property type="component" value="Chromosome"/>
</dbReference>
<dbReference type="AlphaFoldDB" id="Q0RC61"/>
<dbReference type="EMBL" id="CT573213">
    <property type="protein sequence ID" value="CAJ64967.1"/>
    <property type="molecule type" value="Genomic_DNA"/>
</dbReference>
<protein>
    <submittedName>
        <fullName evidence="3">Uncharacterized protein</fullName>
    </submittedName>
</protein>
<organism evidence="3 4">
    <name type="scientific">Frankia alni (strain DSM 45986 / CECT 9034 / ACN14a)</name>
    <dbReference type="NCBI Taxonomy" id="326424"/>
    <lineage>
        <taxon>Bacteria</taxon>
        <taxon>Bacillati</taxon>
        <taxon>Actinomycetota</taxon>
        <taxon>Actinomycetes</taxon>
        <taxon>Frankiales</taxon>
        <taxon>Frankiaceae</taxon>
        <taxon>Frankia</taxon>
    </lineage>
</organism>
<keyword evidence="4" id="KW-1185">Reference proteome</keyword>
<feature type="domain" description="Lantibiotic dehydratase N-terminal" evidence="1">
    <location>
        <begin position="59"/>
        <end position="714"/>
    </location>
</feature>
<evidence type="ECO:0000259" key="1">
    <source>
        <dbReference type="Pfam" id="PF04738"/>
    </source>
</evidence>
<accession>Q0RC61</accession>
<reference evidence="3 4" key="1">
    <citation type="journal article" date="2007" name="Genome Res.">
        <title>Genome characteristics of facultatively symbiotic Frankia sp. strains reflect host range and host plant biogeography.</title>
        <authorList>
            <person name="Normand P."/>
            <person name="Lapierre P."/>
            <person name="Tisa L.S."/>
            <person name="Gogarten J.P."/>
            <person name="Alloisio N."/>
            <person name="Bagnarol E."/>
            <person name="Bassi C.A."/>
            <person name="Berry A.M."/>
            <person name="Bickhart D.M."/>
            <person name="Choisne N."/>
            <person name="Couloux A."/>
            <person name="Cournoyer B."/>
            <person name="Cruveiller S."/>
            <person name="Daubin V."/>
            <person name="Demange N."/>
            <person name="Francino M.P."/>
            <person name="Goltsman E."/>
            <person name="Huang Y."/>
            <person name="Kopp O.R."/>
            <person name="Labarre L."/>
            <person name="Lapidus A."/>
            <person name="Lavire C."/>
            <person name="Marechal J."/>
            <person name="Martinez M."/>
            <person name="Mastronunzio J.E."/>
            <person name="Mullin B.C."/>
            <person name="Niemann J."/>
            <person name="Pujic P."/>
            <person name="Rawnsley T."/>
            <person name="Rouy Z."/>
            <person name="Schenowitz C."/>
            <person name="Sellstedt A."/>
            <person name="Tavares F."/>
            <person name="Tomkins J.P."/>
            <person name="Vallenet D."/>
            <person name="Valverde C."/>
            <person name="Wall L.G."/>
            <person name="Wang Y."/>
            <person name="Medigue C."/>
            <person name="Benson D.R."/>
        </authorList>
    </citation>
    <scope>NUCLEOTIDE SEQUENCE [LARGE SCALE GENOMIC DNA]</scope>
    <source>
        <strain evidence="4">DSM 45986 / CECT 9034 / ACN14a</strain>
    </source>
</reference>